<dbReference type="RefSeq" id="WP_070979702.1">
    <property type="nucleotide sequence ID" value="NZ_CP017707.1"/>
</dbReference>
<dbReference type="PROSITE" id="PS50983">
    <property type="entry name" value="FE_B12_PBP"/>
    <property type="match status" value="1"/>
</dbReference>
<evidence type="ECO:0000256" key="1">
    <source>
        <dbReference type="SAM" id="SignalP"/>
    </source>
</evidence>
<dbReference type="SUPFAM" id="SSF53807">
    <property type="entry name" value="Helical backbone' metal receptor"/>
    <property type="match status" value="1"/>
</dbReference>
<feature type="domain" description="Fe/B12 periplasmic-binding" evidence="2">
    <location>
        <begin position="24"/>
        <end position="263"/>
    </location>
</feature>
<feature type="chain" id="PRO_5009443071" description="Fe/B12 periplasmic-binding domain-containing protein" evidence="1">
    <location>
        <begin position="22"/>
        <end position="263"/>
    </location>
</feature>
<evidence type="ECO:0000313" key="3">
    <source>
        <dbReference type="EMBL" id="AOZ50341.1"/>
    </source>
</evidence>
<dbReference type="EMBL" id="CP017707">
    <property type="protein sequence ID" value="AOZ50341.1"/>
    <property type="molecule type" value="Genomic_DNA"/>
</dbReference>
<reference evidence="3 4" key="1">
    <citation type="submission" date="2016-10" db="EMBL/GenBank/DDBJ databases">
        <title>Chromobacterium muskegensis sp. nov., an insecticidal bacterium isolated from Sphagnum bogs.</title>
        <authorList>
            <person name="Sparks M.E."/>
            <person name="Blackburn M.B."/>
            <person name="Gundersen-Rindal D.E."/>
            <person name="Mitchell A."/>
            <person name="Farrar R."/>
            <person name="Kuhar D."/>
        </authorList>
    </citation>
    <scope>NUCLEOTIDE SEQUENCE [LARGE SCALE GENOMIC DNA]</scope>
    <source>
        <strain evidence="3 4">21-1</strain>
    </source>
</reference>
<evidence type="ECO:0000313" key="4">
    <source>
        <dbReference type="Proteomes" id="UP000178776"/>
    </source>
</evidence>
<keyword evidence="1" id="KW-0732">Signal</keyword>
<name>A0A1D9LGF9_9NEIS</name>
<dbReference type="InterPro" id="IPR002491">
    <property type="entry name" value="ABC_transptr_periplasmic_BD"/>
</dbReference>
<dbReference type="STRING" id="1108595.BKX93_10240"/>
<evidence type="ECO:0000259" key="2">
    <source>
        <dbReference type="PROSITE" id="PS50983"/>
    </source>
</evidence>
<proteinExistence type="predicted"/>
<gene>
    <name evidence="3" type="ORF">BKX93_10240</name>
</gene>
<dbReference type="GeneID" id="68841597"/>
<protein>
    <recommendedName>
        <fullName evidence="2">Fe/B12 periplasmic-binding domain-containing protein</fullName>
    </recommendedName>
</protein>
<dbReference type="Gene3D" id="3.40.50.1980">
    <property type="entry name" value="Nitrogenase molybdenum iron protein domain"/>
    <property type="match status" value="2"/>
</dbReference>
<accession>A0A1D9LGF9</accession>
<dbReference type="PANTHER" id="PTHR30535:SF4">
    <property type="entry name" value="HEMIN-BINDING PERIPLASMIC PROTEIN HMUT"/>
    <property type="match status" value="1"/>
</dbReference>
<dbReference type="KEGG" id="cvc:BKX93_10240"/>
<dbReference type="PANTHER" id="PTHR30535">
    <property type="entry name" value="VITAMIN B12-BINDING PROTEIN"/>
    <property type="match status" value="1"/>
</dbReference>
<dbReference type="AlphaFoldDB" id="A0A1D9LGF9"/>
<organism evidence="3 4">
    <name type="scientific">Chromobacterium vaccinii</name>
    <dbReference type="NCBI Taxonomy" id="1108595"/>
    <lineage>
        <taxon>Bacteria</taxon>
        <taxon>Pseudomonadati</taxon>
        <taxon>Pseudomonadota</taxon>
        <taxon>Betaproteobacteria</taxon>
        <taxon>Neisseriales</taxon>
        <taxon>Chromobacteriaceae</taxon>
        <taxon>Chromobacterium</taxon>
    </lineage>
</organism>
<sequence length="263" mass="27389">MSRKPLLAGVLLAALPLIASAAERLVVVTPDIAEIVVALGAAGEVVGRDRGSKEAELAHAQVVGFSRALNAEAIAKLKPTLVLGSAAAQPPTLWPQLKKLKLRAEEVSAREDGRDFAEAIRKVGALLGRDAAAAKLASDWQRGMQPRAGRALRYLVSYDGSLVAGSETASDTLIRAAGGVNAAAGLNGFKPLARDAWLALKPDVIILGSHTAAAYGGKEAFAKRPEIAATPAGKQGRIYLLPPQQGMLIGLGSPEVVERMVKM</sequence>
<dbReference type="Pfam" id="PF01497">
    <property type="entry name" value="Peripla_BP_2"/>
    <property type="match status" value="1"/>
</dbReference>
<dbReference type="Proteomes" id="UP000178776">
    <property type="component" value="Chromosome"/>
</dbReference>
<feature type="signal peptide" evidence="1">
    <location>
        <begin position="1"/>
        <end position="21"/>
    </location>
</feature>
<dbReference type="InterPro" id="IPR050902">
    <property type="entry name" value="ABC_Transporter_SBP"/>
</dbReference>